<organism evidence="3 4">
    <name type="scientific">Psychrobacter urativorans</name>
    <dbReference type="NCBI Taxonomy" id="45610"/>
    <lineage>
        <taxon>Bacteria</taxon>
        <taxon>Pseudomonadati</taxon>
        <taxon>Pseudomonadota</taxon>
        <taxon>Gammaproteobacteria</taxon>
        <taxon>Moraxellales</taxon>
        <taxon>Moraxellaceae</taxon>
        <taxon>Psychrobacter</taxon>
    </lineage>
</organism>
<keyword evidence="2" id="KW-0472">Membrane</keyword>
<evidence type="ECO:0000313" key="3">
    <source>
        <dbReference type="EMBL" id="ALF58692.1"/>
    </source>
</evidence>
<name>A0A0M5MJP5_9GAMM</name>
<dbReference type="OrthoDB" id="6717244at2"/>
<dbReference type="KEGG" id="pur:AOC03_00385"/>
<evidence type="ECO:0000256" key="1">
    <source>
        <dbReference type="SAM" id="MobiDB-lite"/>
    </source>
</evidence>
<feature type="compositionally biased region" description="Polar residues" evidence="1">
    <location>
        <begin position="64"/>
        <end position="112"/>
    </location>
</feature>
<feature type="region of interest" description="Disordered" evidence="1">
    <location>
        <begin position="242"/>
        <end position="267"/>
    </location>
</feature>
<evidence type="ECO:0000313" key="4">
    <source>
        <dbReference type="Proteomes" id="UP000059847"/>
    </source>
</evidence>
<reference evidence="3 4" key="1">
    <citation type="submission" date="2015-09" db="EMBL/GenBank/DDBJ databases">
        <title>Complete genome of Psychrobacter urativorans R10.10B.</title>
        <authorList>
            <person name="See-Too W.S."/>
            <person name="Chan K.G."/>
        </authorList>
    </citation>
    <scope>NUCLEOTIDE SEQUENCE [LARGE SCALE GENOMIC DNA]</scope>
    <source>
        <strain evidence="3 4">R10.10B</strain>
    </source>
</reference>
<keyword evidence="2" id="KW-0812">Transmembrane</keyword>
<evidence type="ECO:0008006" key="5">
    <source>
        <dbReference type="Google" id="ProtNLM"/>
    </source>
</evidence>
<keyword evidence="2" id="KW-1133">Transmembrane helix</keyword>
<dbReference type="EMBL" id="CP012678">
    <property type="protein sequence ID" value="ALF58692.1"/>
    <property type="molecule type" value="Genomic_DNA"/>
</dbReference>
<dbReference type="Proteomes" id="UP000059847">
    <property type="component" value="Chromosome"/>
</dbReference>
<dbReference type="AlphaFoldDB" id="A0A0M5MJP5"/>
<feature type="transmembrane region" description="Helical" evidence="2">
    <location>
        <begin position="20"/>
        <end position="42"/>
    </location>
</feature>
<proteinExistence type="predicted"/>
<keyword evidence="4" id="KW-1185">Reference proteome</keyword>
<gene>
    <name evidence="3" type="ORF">AOC03_00385</name>
</gene>
<sequence length="267" mass="28692">MAAATGNKSSGKKSSRKNSLLNGILLGMVVFYAPLTNASSIYKVIDQQTGRVTFTDNVQKYEQQTGKKISQTGITTETHAHSATSGQSGTANTESSASTQTIGAAQNTSTATKAPRVNYQLTMTEPSEERAYHRPAQNIVVNVQLKPALQAGDSVSIYLDGNQVTQGLSASIATVDLLPGAHTIKVVVSNEKGQSVAQVSRTVYVLQNTAMLQNNKKIAQQLLAYEQLPWHQKVLLKLRQDGKQPNIQSSAKPQADTPMTLEQPAIK</sequence>
<accession>A0A0M5MJP5</accession>
<feature type="region of interest" description="Disordered" evidence="1">
    <location>
        <begin position="64"/>
        <end position="116"/>
    </location>
</feature>
<evidence type="ECO:0000256" key="2">
    <source>
        <dbReference type="SAM" id="Phobius"/>
    </source>
</evidence>
<feature type="compositionally biased region" description="Polar residues" evidence="1">
    <location>
        <begin position="243"/>
        <end position="252"/>
    </location>
</feature>
<protein>
    <recommendedName>
        <fullName evidence="5">DUF4124 domain-containing protein</fullName>
    </recommendedName>
</protein>